<proteinExistence type="predicted"/>
<name>A0A2I0U8S6_LIMLA</name>
<dbReference type="EMBL" id="KZ505993">
    <property type="protein sequence ID" value="PKU42447.1"/>
    <property type="molecule type" value="Genomic_DNA"/>
</dbReference>
<reference evidence="2" key="1">
    <citation type="submission" date="2017-11" db="EMBL/GenBank/DDBJ databases">
        <authorList>
            <person name="Lima N.C."/>
            <person name="Parody-Merino A.M."/>
            <person name="Battley P.F."/>
            <person name="Fidler A.E."/>
            <person name="Prosdocimi F."/>
        </authorList>
    </citation>
    <scope>NUCLEOTIDE SEQUENCE [LARGE SCALE GENOMIC DNA]</scope>
</reference>
<dbReference type="OrthoDB" id="10528183at2759"/>
<dbReference type="AlphaFoldDB" id="A0A2I0U8S6"/>
<dbReference type="Proteomes" id="UP000233556">
    <property type="component" value="Unassembled WGS sequence"/>
</dbReference>
<gene>
    <name evidence="1" type="ORF">llap_7247</name>
</gene>
<reference evidence="2" key="2">
    <citation type="submission" date="2017-12" db="EMBL/GenBank/DDBJ databases">
        <title>Genome sequence of the Bar-tailed Godwit (Limosa lapponica baueri).</title>
        <authorList>
            <person name="Lima N.C.B."/>
            <person name="Parody-Merino A.M."/>
            <person name="Battley P.F."/>
            <person name="Fidler A.E."/>
            <person name="Prosdocimi F."/>
        </authorList>
    </citation>
    <scope>NUCLEOTIDE SEQUENCE [LARGE SCALE GENOMIC DNA]</scope>
</reference>
<organism evidence="1 2">
    <name type="scientific">Limosa lapponica baueri</name>
    <dbReference type="NCBI Taxonomy" id="1758121"/>
    <lineage>
        <taxon>Eukaryota</taxon>
        <taxon>Metazoa</taxon>
        <taxon>Chordata</taxon>
        <taxon>Craniata</taxon>
        <taxon>Vertebrata</taxon>
        <taxon>Euteleostomi</taxon>
        <taxon>Archelosauria</taxon>
        <taxon>Archosauria</taxon>
        <taxon>Dinosauria</taxon>
        <taxon>Saurischia</taxon>
        <taxon>Theropoda</taxon>
        <taxon>Coelurosauria</taxon>
        <taxon>Aves</taxon>
        <taxon>Neognathae</taxon>
        <taxon>Neoaves</taxon>
        <taxon>Charadriiformes</taxon>
        <taxon>Scolopacidae</taxon>
        <taxon>Limosa</taxon>
    </lineage>
</organism>
<sequence length="68" mass="7323">MPLQPMEKTVVKQVVLLQLMDDHSGADIHTAACGEPHTGAGGRALKEAAAHEKPFRSRFLARAVACEE</sequence>
<keyword evidence="2" id="KW-1185">Reference proteome</keyword>
<protein>
    <submittedName>
        <fullName evidence="1">Uncharacterized protein</fullName>
    </submittedName>
</protein>
<accession>A0A2I0U8S6</accession>
<evidence type="ECO:0000313" key="1">
    <source>
        <dbReference type="EMBL" id="PKU42447.1"/>
    </source>
</evidence>
<evidence type="ECO:0000313" key="2">
    <source>
        <dbReference type="Proteomes" id="UP000233556"/>
    </source>
</evidence>